<dbReference type="Pfam" id="PF03301">
    <property type="entry name" value="Trp_dioxygenase"/>
    <property type="match status" value="1"/>
</dbReference>
<dbReference type="InterPro" id="IPR037217">
    <property type="entry name" value="Trp/Indoleamine_2_3_dOase-like"/>
</dbReference>
<comment type="catalytic activity">
    <reaction evidence="7">
        <text>L-tryptophan + O2 = N-formyl-L-kynurenine</text>
        <dbReference type="Rhea" id="RHEA:24536"/>
        <dbReference type="ChEBI" id="CHEBI:15379"/>
        <dbReference type="ChEBI" id="CHEBI:57912"/>
        <dbReference type="ChEBI" id="CHEBI:58629"/>
        <dbReference type="EC" id="1.13.11.11"/>
    </reaction>
</comment>
<comment type="cofactor">
    <cofactor evidence="7">
        <name>heme</name>
        <dbReference type="ChEBI" id="CHEBI:30413"/>
    </cofactor>
    <text evidence="7">Binds 1 heme group per subunit.</text>
</comment>
<evidence type="ECO:0000256" key="3">
    <source>
        <dbReference type="ARBA" id="ARBA00022964"/>
    </source>
</evidence>
<dbReference type="InterPro" id="IPR017485">
    <property type="entry name" value="Trp_2-3-dOase_bac"/>
</dbReference>
<comment type="similarity">
    <text evidence="7">Belongs to the tryptophan 2,3-dioxygenase family.</text>
</comment>
<dbReference type="Proteomes" id="UP001458946">
    <property type="component" value="Unassembled WGS sequence"/>
</dbReference>
<gene>
    <name evidence="7 8" type="primary">kynA</name>
    <name evidence="8" type="ORF">Dxin01_01512</name>
</gene>
<dbReference type="EC" id="1.13.11.11" evidence="7"/>
<dbReference type="Gene3D" id="1.20.58.480">
    <property type="match status" value="1"/>
</dbReference>
<dbReference type="NCBIfam" id="TIGR03036">
    <property type="entry name" value="trp_2_3_diox"/>
    <property type="match status" value="1"/>
</dbReference>
<evidence type="ECO:0000313" key="8">
    <source>
        <dbReference type="EMBL" id="GAA5501773.1"/>
    </source>
</evidence>
<evidence type="ECO:0000256" key="4">
    <source>
        <dbReference type="ARBA" id="ARBA00023002"/>
    </source>
</evidence>
<comment type="pathway">
    <text evidence="7">Amino-acid degradation; L-tryptophan degradation via kynurenine pathway; L-kynurenine from L-tryptophan: step 1/2.</text>
</comment>
<dbReference type="RefSeq" id="WP_353541744.1">
    <property type="nucleotide sequence ID" value="NZ_BAABRN010000013.1"/>
</dbReference>
<keyword evidence="5 7" id="KW-0408">Iron</keyword>
<evidence type="ECO:0000256" key="2">
    <source>
        <dbReference type="ARBA" id="ARBA00022723"/>
    </source>
</evidence>
<evidence type="ECO:0000256" key="7">
    <source>
        <dbReference type="HAMAP-Rule" id="MF_01972"/>
    </source>
</evidence>
<dbReference type="SUPFAM" id="SSF140959">
    <property type="entry name" value="Indolic compounds 2,3-dioxygenase-like"/>
    <property type="match status" value="1"/>
</dbReference>
<proteinExistence type="inferred from homology"/>
<comment type="caution">
    <text evidence="7">Lacks conserved residue(s) required for the propagation of feature annotation.</text>
</comment>
<dbReference type="InterPro" id="IPR004981">
    <property type="entry name" value="Trp_2_3_dOase"/>
</dbReference>
<dbReference type="EMBL" id="BAABRN010000013">
    <property type="protein sequence ID" value="GAA5501773.1"/>
    <property type="molecule type" value="Genomic_DNA"/>
</dbReference>
<feature type="binding site" evidence="7">
    <location>
        <position position="107"/>
    </location>
    <ligand>
        <name>substrate</name>
    </ligand>
</feature>
<keyword evidence="9" id="KW-1185">Reference proteome</keyword>
<feature type="binding site" evidence="7">
    <location>
        <position position="111"/>
    </location>
    <ligand>
        <name>substrate</name>
    </ligand>
</feature>
<accession>A0ABP9VEL5</accession>
<protein>
    <recommendedName>
        <fullName evidence="7">Tryptophan 2,3-dioxygenase</fullName>
        <shortName evidence="7">TDO</shortName>
        <ecNumber evidence="7">1.13.11.11</ecNumber>
    </recommendedName>
    <alternativeName>
        <fullName evidence="7">Tryptamin 2,3-dioxygenase</fullName>
    </alternativeName>
    <alternativeName>
        <fullName evidence="7">Tryptophan oxygenase</fullName>
        <shortName evidence="7">TO</shortName>
        <shortName evidence="7">TRPO</shortName>
    </alternativeName>
    <alternativeName>
        <fullName evidence="7">Tryptophan pyrrolase</fullName>
    </alternativeName>
    <alternativeName>
        <fullName evidence="7">Tryptophanase</fullName>
    </alternativeName>
</protein>
<evidence type="ECO:0000256" key="1">
    <source>
        <dbReference type="ARBA" id="ARBA00022617"/>
    </source>
</evidence>
<keyword evidence="2 7" id="KW-0479">Metal-binding</keyword>
<evidence type="ECO:0000313" key="9">
    <source>
        <dbReference type="Proteomes" id="UP001458946"/>
    </source>
</evidence>
<reference evidence="8 9" key="1">
    <citation type="submission" date="2024-02" db="EMBL/GenBank/DDBJ databases">
        <title>Deinococcus xinjiangensis NBRC 107630.</title>
        <authorList>
            <person name="Ichikawa N."/>
            <person name="Katano-Makiyama Y."/>
            <person name="Hidaka K."/>
        </authorList>
    </citation>
    <scope>NUCLEOTIDE SEQUENCE [LARGE SCALE GENOMIC DNA]</scope>
    <source>
        <strain evidence="8 9">NBRC 107630</strain>
    </source>
</reference>
<evidence type="ECO:0000256" key="5">
    <source>
        <dbReference type="ARBA" id="ARBA00023004"/>
    </source>
</evidence>
<keyword evidence="6 7" id="KW-0823">Tryptophan catabolism</keyword>
<keyword evidence="1 7" id="KW-0349">Heme</keyword>
<dbReference type="HAMAP" id="MF_01972">
    <property type="entry name" value="T23O"/>
    <property type="match status" value="1"/>
</dbReference>
<keyword evidence="4 7" id="KW-0560">Oxidoreductase</keyword>
<organism evidence="8 9">
    <name type="scientific">Deinococcus xinjiangensis</name>
    <dbReference type="NCBI Taxonomy" id="457454"/>
    <lineage>
        <taxon>Bacteria</taxon>
        <taxon>Thermotogati</taxon>
        <taxon>Deinococcota</taxon>
        <taxon>Deinococci</taxon>
        <taxon>Deinococcales</taxon>
        <taxon>Deinococcaceae</taxon>
        <taxon>Deinococcus</taxon>
    </lineage>
</organism>
<comment type="caution">
    <text evidence="8">The sequence shown here is derived from an EMBL/GenBank/DDBJ whole genome shotgun (WGS) entry which is preliminary data.</text>
</comment>
<keyword evidence="3 7" id="KW-0223">Dioxygenase</keyword>
<name>A0ABP9VEL5_9DEIO</name>
<evidence type="ECO:0000256" key="6">
    <source>
        <dbReference type="ARBA" id="ARBA00023079"/>
    </source>
</evidence>
<comment type="function">
    <text evidence="7">Heme-dependent dioxygenase that catalyzes the oxidative cleavage of the L-tryptophan (L-Trp) pyrrole ring and converts L-tryptophan to N-formyl-L-kynurenine. Catalyzes the oxidative cleavage of the indole moiety.</text>
</comment>
<dbReference type="PANTHER" id="PTHR10138">
    <property type="entry name" value="TRYPTOPHAN 2,3-DIOXYGENASE"/>
    <property type="match status" value="1"/>
</dbReference>
<sequence>MTDKHSAEQAYSDFSKRLSYGDYLRLDMLKSAHQPITQAHDEHLFIAVHHVSEVWLELIVRELQAAMSLLEQGITDAPLKMLTRVVRAQEQLTNAWEVLKTMTPADYLQFRSAFGQASGFQSQGYRMVEFLLGNRQAVLLRPHEHRPDLHAPLLAALQSPSVYDLTLRLLSARGLPVPAEVLERDFSQKYELNEAVLAVWLTVYRDTETYWDLYELAEKLLDVEDNFRRWRFNHLTTVERTIGFKRGSGGTSGAGYLRGALETVLFPELWEVRTRL</sequence>
<feature type="binding site" description="axial binding residue" evidence="7">
    <location>
        <position position="234"/>
    </location>
    <ligand>
        <name>heme</name>
        <dbReference type="ChEBI" id="CHEBI:30413"/>
    </ligand>
    <ligandPart>
        <name>Fe</name>
        <dbReference type="ChEBI" id="CHEBI:18248"/>
    </ligandPart>
</feature>
<comment type="subunit">
    <text evidence="7">Homotetramer.</text>
</comment>
<dbReference type="PANTHER" id="PTHR10138:SF0">
    <property type="entry name" value="TRYPTOPHAN 2,3-DIOXYGENASE"/>
    <property type="match status" value="1"/>
</dbReference>